<evidence type="ECO:0000313" key="3">
    <source>
        <dbReference type="Proteomes" id="UP001142400"/>
    </source>
</evidence>
<accession>A0A9X2RVN9</accession>
<gene>
    <name evidence="2" type="ORF">NQU54_26140</name>
</gene>
<proteinExistence type="predicted"/>
<organism evidence="2 3">
    <name type="scientific">Streptomyces malaysiensis subsp. samsunensis</name>
    <dbReference type="NCBI Taxonomy" id="459658"/>
    <lineage>
        <taxon>Bacteria</taxon>
        <taxon>Bacillati</taxon>
        <taxon>Actinomycetota</taxon>
        <taxon>Actinomycetes</taxon>
        <taxon>Kitasatosporales</taxon>
        <taxon>Streptomycetaceae</taxon>
        <taxon>Streptomyces</taxon>
        <taxon>Streptomyces violaceusniger group</taxon>
    </lineage>
</organism>
<sequence>MAQTEEKPPTVLSHGDLPYPKGTLVEDVETGRTGELQGVIEERVKGTGKLLSQTAFMRPRGGGLEWEAPLNRIKPADENG</sequence>
<evidence type="ECO:0000313" key="2">
    <source>
        <dbReference type="EMBL" id="MCQ8832452.1"/>
    </source>
</evidence>
<reference evidence="2" key="1">
    <citation type="submission" date="2022-06" db="EMBL/GenBank/DDBJ databases">
        <title>WGS of actinobacteria.</title>
        <authorList>
            <person name="Thawai C."/>
        </authorList>
    </citation>
    <scope>NUCLEOTIDE SEQUENCE</scope>
    <source>
        <strain evidence="2">DSM 42010</strain>
    </source>
</reference>
<dbReference type="Proteomes" id="UP001142400">
    <property type="component" value="Unassembled WGS sequence"/>
</dbReference>
<evidence type="ECO:0000256" key="1">
    <source>
        <dbReference type="SAM" id="MobiDB-lite"/>
    </source>
</evidence>
<keyword evidence="3" id="KW-1185">Reference proteome</keyword>
<protein>
    <submittedName>
        <fullName evidence="2">Uncharacterized protein</fullName>
    </submittedName>
</protein>
<dbReference type="RefSeq" id="WP_257633252.1">
    <property type="nucleotide sequence ID" value="NZ_JANIIC010000033.1"/>
</dbReference>
<name>A0A9X2RVN9_STRMQ</name>
<dbReference type="AlphaFoldDB" id="A0A9X2RVN9"/>
<comment type="caution">
    <text evidence="2">The sequence shown here is derived from an EMBL/GenBank/DDBJ whole genome shotgun (WGS) entry which is preliminary data.</text>
</comment>
<feature type="region of interest" description="Disordered" evidence="1">
    <location>
        <begin position="1"/>
        <end position="22"/>
    </location>
</feature>
<dbReference type="EMBL" id="JANIIC010000033">
    <property type="protein sequence ID" value="MCQ8832452.1"/>
    <property type="molecule type" value="Genomic_DNA"/>
</dbReference>